<sequence length="98" mass="10998">MWHSFICPEIAPAILVLYVNCFVVLVMTQSRKVYIHSPTSNQLASQYHMMAVSMQMHSVFSGVGIYSQTLLIPVRSICSTAAWRFVSNSSHRMGISSE</sequence>
<protein>
    <submittedName>
        <fullName evidence="2">Putative secreted protein</fullName>
    </submittedName>
</protein>
<keyword evidence="1" id="KW-0812">Transmembrane</keyword>
<dbReference type="AlphaFoldDB" id="A0A6G5A385"/>
<evidence type="ECO:0000313" key="2">
    <source>
        <dbReference type="EMBL" id="NIE44683.1"/>
    </source>
</evidence>
<evidence type="ECO:0000256" key="1">
    <source>
        <dbReference type="SAM" id="Phobius"/>
    </source>
</evidence>
<organism evidence="2">
    <name type="scientific">Rhipicephalus microplus</name>
    <name type="common">Cattle tick</name>
    <name type="synonym">Boophilus microplus</name>
    <dbReference type="NCBI Taxonomy" id="6941"/>
    <lineage>
        <taxon>Eukaryota</taxon>
        <taxon>Metazoa</taxon>
        <taxon>Ecdysozoa</taxon>
        <taxon>Arthropoda</taxon>
        <taxon>Chelicerata</taxon>
        <taxon>Arachnida</taxon>
        <taxon>Acari</taxon>
        <taxon>Parasitiformes</taxon>
        <taxon>Ixodida</taxon>
        <taxon>Ixodoidea</taxon>
        <taxon>Ixodidae</taxon>
        <taxon>Rhipicephalinae</taxon>
        <taxon>Rhipicephalus</taxon>
        <taxon>Boophilus</taxon>
    </lineage>
</organism>
<name>A0A6G5A385_RHIMP</name>
<reference evidence="2" key="1">
    <citation type="submission" date="2020-03" db="EMBL/GenBank/DDBJ databases">
        <title>A transcriptome and proteome of the tick Rhipicephalus microplus shaped by the genetic composition of its hosts and developmental stage.</title>
        <authorList>
            <person name="Garcia G.R."/>
            <person name="Ribeiro J.M.C."/>
            <person name="Maruyama S.R."/>
            <person name="Gardinasse L.G."/>
            <person name="Nelson K."/>
            <person name="Ferreira B.R."/>
            <person name="Andrade T.G."/>
            <person name="Santos I.K.F.M."/>
        </authorList>
    </citation>
    <scope>NUCLEOTIDE SEQUENCE</scope>
    <source>
        <strain evidence="2">NSGR</strain>
        <tissue evidence="2">Salivary glands</tissue>
    </source>
</reference>
<proteinExistence type="predicted"/>
<accession>A0A6G5A385</accession>
<dbReference type="EMBL" id="GIKN01002410">
    <property type="protein sequence ID" value="NIE44683.1"/>
    <property type="molecule type" value="Transcribed_RNA"/>
</dbReference>
<keyword evidence="1" id="KW-1133">Transmembrane helix</keyword>
<keyword evidence="1" id="KW-0472">Membrane</keyword>
<feature type="transmembrane region" description="Helical" evidence="1">
    <location>
        <begin position="6"/>
        <end position="27"/>
    </location>
</feature>